<feature type="non-terminal residue" evidence="3">
    <location>
        <position position="1"/>
    </location>
</feature>
<dbReference type="SUPFAM" id="SSF53254">
    <property type="entry name" value="Phosphoglycerate mutase-like"/>
    <property type="match status" value="1"/>
</dbReference>
<dbReference type="Pfam" id="PF00300">
    <property type="entry name" value="His_Phos_1"/>
    <property type="match status" value="1"/>
</dbReference>
<feature type="binding site" evidence="2">
    <location>
        <begin position="18"/>
        <end position="25"/>
    </location>
    <ligand>
        <name>substrate</name>
    </ligand>
</feature>
<dbReference type="Proteomes" id="UP000743760">
    <property type="component" value="Unassembled WGS sequence"/>
</dbReference>
<evidence type="ECO:0000256" key="2">
    <source>
        <dbReference type="PIRSR" id="PIRSR613078-2"/>
    </source>
</evidence>
<proteinExistence type="predicted"/>
<dbReference type="EMBL" id="DYXR01000386">
    <property type="protein sequence ID" value="HJE78740.1"/>
    <property type="molecule type" value="Genomic_DNA"/>
</dbReference>
<reference evidence="3" key="2">
    <citation type="submission" date="2021-09" db="EMBL/GenBank/DDBJ databases">
        <authorList>
            <person name="Gilroy R."/>
        </authorList>
    </citation>
    <scope>NUCLEOTIDE SEQUENCE</scope>
    <source>
        <strain evidence="3">CHK139-4039</strain>
    </source>
</reference>
<name>A0A9D2UPG8_BREEP</name>
<feature type="active site" description="Proton donor/acceptor" evidence="1">
    <location>
        <position position="92"/>
    </location>
</feature>
<protein>
    <submittedName>
        <fullName evidence="3">Histidine phosphatase family protein</fullName>
    </submittedName>
</protein>
<evidence type="ECO:0000313" key="4">
    <source>
        <dbReference type="Proteomes" id="UP000743760"/>
    </source>
</evidence>
<feature type="binding site" evidence="2">
    <location>
        <position position="68"/>
    </location>
    <ligand>
        <name>substrate</name>
    </ligand>
</feature>
<dbReference type="GO" id="GO:0016791">
    <property type="term" value="F:phosphatase activity"/>
    <property type="evidence" value="ECO:0007669"/>
    <property type="project" value="TreeGrafter"/>
</dbReference>
<feature type="active site" description="Tele-phosphohistidine intermediate" evidence="1">
    <location>
        <position position="19"/>
    </location>
</feature>
<evidence type="ECO:0000256" key="1">
    <source>
        <dbReference type="PIRSR" id="PIRSR613078-1"/>
    </source>
</evidence>
<dbReference type="PANTHER" id="PTHR48100:SF62">
    <property type="entry name" value="GLUCOSYL-3-PHOSPHOGLYCERATE PHOSPHATASE"/>
    <property type="match status" value="1"/>
</dbReference>
<dbReference type="PANTHER" id="PTHR48100">
    <property type="entry name" value="BROAD-SPECIFICITY PHOSPHATASE YOR283W-RELATED"/>
    <property type="match status" value="1"/>
</dbReference>
<dbReference type="AlphaFoldDB" id="A0A9D2UPG8"/>
<dbReference type="InterPro" id="IPR050275">
    <property type="entry name" value="PGM_Phosphatase"/>
</dbReference>
<dbReference type="Gene3D" id="3.40.50.1240">
    <property type="entry name" value="Phosphoglycerate mutase-like"/>
    <property type="match status" value="1"/>
</dbReference>
<sequence>AAARTRFGRMTKTVLFWRHGQTDFNVAGRFQGQSDVPLNDTGREQADQVARRLAELGPELIVSSDLSRAAATADSLATRVAVEPVRDERLRETAFGEWEGSTRAEVAETWPDELAEWASGADIAPPGGESRTQSGRRVADAITDIVQSAEASTIAIVAHGAVLRAAAEILLEMSGTGRLGVLGNCGHGEFGYTGDQWVLRSWGTLSH</sequence>
<dbReference type="InterPro" id="IPR029033">
    <property type="entry name" value="His_PPase_superfam"/>
</dbReference>
<accession>A0A9D2UPG8</accession>
<dbReference type="CDD" id="cd07067">
    <property type="entry name" value="HP_PGM_like"/>
    <property type="match status" value="1"/>
</dbReference>
<evidence type="ECO:0000313" key="3">
    <source>
        <dbReference type="EMBL" id="HJE78740.1"/>
    </source>
</evidence>
<dbReference type="GO" id="GO:0005737">
    <property type="term" value="C:cytoplasm"/>
    <property type="evidence" value="ECO:0007669"/>
    <property type="project" value="TreeGrafter"/>
</dbReference>
<reference evidence="3" key="1">
    <citation type="journal article" date="2021" name="PeerJ">
        <title>Extensive microbial diversity within the chicken gut microbiome revealed by metagenomics and culture.</title>
        <authorList>
            <person name="Gilroy R."/>
            <person name="Ravi A."/>
            <person name="Getino M."/>
            <person name="Pursley I."/>
            <person name="Horton D.L."/>
            <person name="Alikhan N.F."/>
            <person name="Baker D."/>
            <person name="Gharbi K."/>
            <person name="Hall N."/>
            <person name="Watson M."/>
            <person name="Adriaenssens E.M."/>
            <person name="Foster-Nyarko E."/>
            <person name="Jarju S."/>
            <person name="Secka A."/>
            <person name="Antonio M."/>
            <person name="Oren A."/>
            <person name="Chaudhuri R.R."/>
            <person name="La Ragione R."/>
            <person name="Hildebrand F."/>
            <person name="Pallen M.J."/>
        </authorList>
    </citation>
    <scope>NUCLEOTIDE SEQUENCE</scope>
    <source>
        <strain evidence="3">CHK139-4039</strain>
    </source>
</reference>
<dbReference type="SMART" id="SM00855">
    <property type="entry name" value="PGAM"/>
    <property type="match status" value="1"/>
</dbReference>
<organism evidence="3 4">
    <name type="scientific">Brevibacterium epidermidis</name>
    <dbReference type="NCBI Taxonomy" id="1698"/>
    <lineage>
        <taxon>Bacteria</taxon>
        <taxon>Bacillati</taxon>
        <taxon>Actinomycetota</taxon>
        <taxon>Actinomycetes</taxon>
        <taxon>Micrococcales</taxon>
        <taxon>Brevibacteriaceae</taxon>
        <taxon>Brevibacterium</taxon>
    </lineage>
</organism>
<dbReference type="InterPro" id="IPR013078">
    <property type="entry name" value="His_Pase_superF_clade-1"/>
</dbReference>
<comment type="caution">
    <text evidence="3">The sequence shown here is derived from an EMBL/GenBank/DDBJ whole genome shotgun (WGS) entry which is preliminary data.</text>
</comment>
<gene>
    <name evidence="3" type="ORF">K8V74_12450</name>
</gene>